<gene>
    <name evidence="2" type="ORF">MCNOR_0479</name>
</gene>
<evidence type="ECO:0000313" key="2">
    <source>
        <dbReference type="EMBL" id="CAI8741940.1"/>
    </source>
</evidence>
<name>A0AA35XSR2_METCP</name>
<evidence type="ECO:0000256" key="1">
    <source>
        <dbReference type="SAM" id="MobiDB-lite"/>
    </source>
</evidence>
<dbReference type="Proteomes" id="UP001158598">
    <property type="component" value="Chromosome"/>
</dbReference>
<proteinExistence type="predicted"/>
<dbReference type="EMBL" id="OX458332">
    <property type="protein sequence ID" value="CAI8741940.1"/>
    <property type="molecule type" value="Genomic_DNA"/>
</dbReference>
<dbReference type="AlphaFoldDB" id="A0AA35XSR2"/>
<feature type="region of interest" description="Disordered" evidence="1">
    <location>
        <begin position="44"/>
        <end position="63"/>
    </location>
</feature>
<protein>
    <submittedName>
        <fullName evidence="2">Uncharacterized protein</fullName>
    </submittedName>
</protein>
<feature type="compositionally biased region" description="Basic and acidic residues" evidence="1">
    <location>
        <begin position="47"/>
        <end position="57"/>
    </location>
</feature>
<organism evidence="2 3">
    <name type="scientific">Methylococcus capsulatus</name>
    <dbReference type="NCBI Taxonomy" id="414"/>
    <lineage>
        <taxon>Bacteria</taxon>
        <taxon>Pseudomonadati</taxon>
        <taxon>Pseudomonadota</taxon>
        <taxon>Gammaproteobacteria</taxon>
        <taxon>Methylococcales</taxon>
        <taxon>Methylococcaceae</taxon>
        <taxon>Methylococcus</taxon>
    </lineage>
</organism>
<reference evidence="2" key="1">
    <citation type="submission" date="2023-03" db="EMBL/GenBank/DDBJ databases">
        <authorList>
            <person name="Pearce D."/>
        </authorList>
    </citation>
    <scope>NUCLEOTIDE SEQUENCE</scope>
    <source>
        <strain evidence="2">Mc</strain>
    </source>
</reference>
<dbReference type="RefSeq" id="WP_282213509.1">
    <property type="nucleotide sequence ID" value="NZ_OX458332.1"/>
</dbReference>
<sequence>MNKPLDQRQPDDLVVFDGPDAFADTERAQREFDDWYRDVWLNLPPEEQDRQREEARGRLARKG</sequence>
<evidence type="ECO:0000313" key="3">
    <source>
        <dbReference type="Proteomes" id="UP001158598"/>
    </source>
</evidence>
<accession>A0AA35XSR2</accession>